<dbReference type="GO" id="GO:0045277">
    <property type="term" value="C:respiratory chain complex IV"/>
    <property type="evidence" value="ECO:0007669"/>
    <property type="project" value="InterPro"/>
</dbReference>
<dbReference type="GO" id="GO:0005743">
    <property type="term" value="C:mitochondrial inner membrane"/>
    <property type="evidence" value="ECO:0007669"/>
    <property type="project" value="UniProtKB-SubCell"/>
</dbReference>
<name>A0AAD1SXY2_PELCU</name>
<evidence type="ECO:0000313" key="12">
    <source>
        <dbReference type="EMBL" id="CAH2314110.1"/>
    </source>
</evidence>
<evidence type="ECO:0000313" key="13">
    <source>
        <dbReference type="Proteomes" id="UP001295444"/>
    </source>
</evidence>
<evidence type="ECO:0000256" key="1">
    <source>
        <dbReference type="ARBA" id="ARBA00004434"/>
    </source>
</evidence>
<evidence type="ECO:0000256" key="10">
    <source>
        <dbReference type="ARBA" id="ARBA00040382"/>
    </source>
</evidence>
<dbReference type="GO" id="GO:0006123">
    <property type="term" value="P:mitochondrial electron transport, cytochrome c to oxygen"/>
    <property type="evidence" value="ECO:0007669"/>
    <property type="project" value="InterPro"/>
</dbReference>
<dbReference type="EMBL" id="OW240920">
    <property type="protein sequence ID" value="CAH2314110.1"/>
    <property type="molecule type" value="Genomic_DNA"/>
</dbReference>
<evidence type="ECO:0000256" key="11">
    <source>
        <dbReference type="SAM" id="Phobius"/>
    </source>
</evidence>
<keyword evidence="8" id="KW-0496">Mitochondrion</keyword>
<keyword evidence="6 11" id="KW-1133">Transmembrane helix</keyword>
<gene>
    <name evidence="12" type="ORF">PECUL_23A017975</name>
</gene>
<feature type="transmembrane region" description="Helical" evidence="11">
    <location>
        <begin position="22"/>
        <end position="43"/>
    </location>
</feature>
<dbReference type="SUPFAM" id="SSF81419">
    <property type="entry name" value="Mitochondrial cytochrome c oxidase subunit VIIa"/>
    <property type="match status" value="1"/>
</dbReference>
<evidence type="ECO:0000256" key="6">
    <source>
        <dbReference type="ARBA" id="ARBA00022989"/>
    </source>
</evidence>
<evidence type="ECO:0000256" key="2">
    <source>
        <dbReference type="ARBA" id="ARBA00004673"/>
    </source>
</evidence>
<keyword evidence="13" id="KW-1185">Reference proteome</keyword>
<dbReference type="PANTHER" id="PTHR10510:SF5">
    <property type="entry name" value="CYTOCHROME C OXIDASE SUBUNIT 7A1, MITOCHONDRIAL"/>
    <property type="match status" value="1"/>
</dbReference>
<evidence type="ECO:0000256" key="4">
    <source>
        <dbReference type="ARBA" id="ARBA00022692"/>
    </source>
</evidence>
<keyword evidence="7" id="KW-0560">Oxidoreductase</keyword>
<dbReference type="GO" id="GO:0016491">
    <property type="term" value="F:oxidoreductase activity"/>
    <property type="evidence" value="ECO:0007669"/>
    <property type="project" value="UniProtKB-KW"/>
</dbReference>
<dbReference type="InterPro" id="IPR036539">
    <property type="entry name" value="Cyt_c_oxidase_su7a_sf"/>
</dbReference>
<dbReference type="AlphaFoldDB" id="A0AAD1SXY2"/>
<evidence type="ECO:0000256" key="8">
    <source>
        <dbReference type="ARBA" id="ARBA00023128"/>
    </source>
</evidence>
<keyword evidence="5" id="KW-0999">Mitochondrion inner membrane</keyword>
<evidence type="ECO:0000256" key="7">
    <source>
        <dbReference type="ARBA" id="ARBA00023002"/>
    </source>
</evidence>
<accession>A0AAD1SXY2</accession>
<dbReference type="PANTHER" id="PTHR10510">
    <property type="entry name" value="CYTOCHROME C OXIDASE POLYPEPTIDE 7A"/>
    <property type="match status" value="1"/>
</dbReference>
<sequence>MRNYLEDNNLPVHTKGGTSDVILFRITMGISIAGTCLSLFELFKAARPKHAK</sequence>
<dbReference type="InterPro" id="IPR003177">
    <property type="entry name" value="Cytc_oxidase_su7a_met"/>
</dbReference>
<evidence type="ECO:0000256" key="3">
    <source>
        <dbReference type="ARBA" id="ARBA00009331"/>
    </source>
</evidence>
<dbReference type="GO" id="GO:0002082">
    <property type="term" value="P:regulation of oxidative phosphorylation"/>
    <property type="evidence" value="ECO:0007669"/>
    <property type="project" value="TreeGrafter"/>
</dbReference>
<keyword evidence="4 11" id="KW-0812">Transmembrane</keyword>
<dbReference type="Gene3D" id="4.10.91.10">
    <property type="entry name" value="Cytochrome c oxidase, subunit VIIa"/>
    <property type="match status" value="1"/>
</dbReference>
<evidence type="ECO:0000256" key="9">
    <source>
        <dbReference type="ARBA" id="ARBA00023136"/>
    </source>
</evidence>
<dbReference type="GO" id="GO:0097250">
    <property type="term" value="P:mitochondrial respirasome assembly"/>
    <property type="evidence" value="ECO:0007669"/>
    <property type="project" value="TreeGrafter"/>
</dbReference>
<protein>
    <recommendedName>
        <fullName evidence="10">Cytochrome c oxidase subunit 7A1, mitochondrial</fullName>
    </recommendedName>
</protein>
<organism evidence="12 13">
    <name type="scientific">Pelobates cultripes</name>
    <name type="common">Western spadefoot toad</name>
    <dbReference type="NCBI Taxonomy" id="61616"/>
    <lineage>
        <taxon>Eukaryota</taxon>
        <taxon>Metazoa</taxon>
        <taxon>Chordata</taxon>
        <taxon>Craniata</taxon>
        <taxon>Vertebrata</taxon>
        <taxon>Euteleostomi</taxon>
        <taxon>Amphibia</taxon>
        <taxon>Batrachia</taxon>
        <taxon>Anura</taxon>
        <taxon>Pelobatoidea</taxon>
        <taxon>Pelobatidae</taxon>
        <taxon>Pelobates</taxon>
    </lineage>
</organism>
<reference evidence="12" key="1">
    <citation type="submission" date="2022-03" db="EMBL/GenBank/DDBJ databases">
        <authorList>
            <person name="Alioto T."/>
            <person name="Alioto T."/>
            <person name="Gomez Garrido J."/>
        </authorList>
    </citation>
    <scope>NUCLEOTIDE SEQUENCE</scope>
</reference>
<proteinExistence type="inferred from homology"/>
<dbReference type="Proteomes" id="UP001295444">
    <property type="component" value="Chromosome 09"/>
</dbReference>
<keyword evidence="9 11" id="KW-0472">Membrane</keyword>
<evidence type="ECO:0000256" key="5">
    <source>
        <dbReference type="ARBA" id="ARBA00022792"/>
    </source>
</evidence>
<comment type="subcellular location">
    <subcellularLocation>
        <location evidence="1">Mitochondrion inner membrane</location>
        <topology evidence="1">Single-pass membrane protein</topology>
    </subcellularLocation>
</comment>
<comment type="pathway">
    <text evidence="2">Energy metabolism; oxidative phosphorylation.</text>
</comment>
<comment type="similarity">
    <text evidence="3">Belongs to the cytochrome c oxidase VIIa family.</text>
</comment>